<evidence type="ECO:0000256" key="6">
    <source>
        <dbReference type="ARBA" id="ARBA00023157"/>
    </source>
</evidence>
<name>A0A8K0CD80_IGNLU</name>
<dbReference type="InterPro" id="IPR013201">
    <property type="entry name" value="Prot_inhib_I29"/>
</dbReference>
<evidence type="ECO:0000256" key="1">
    <source>
        <dbReference type="ARBA" id="ARBA00008455"/>
    </source>
</evidence>
<dbReference type="SUPFAM" id="SSF54001">
    <property type="entry name" value="Cysteine proteinases"/>
    <property type="match status" value="2"/>
</dbReference>
<dbReference type="CDD" id="cd02248">
    <property type="entry name" value="Peptidase_C1A"/>
    <property type="match status" value="2"/>
</dbReference>
<feature type="domain" description="Cathepsin propeptide inhibitor" evidence="9">
    <location>
        <begin position="304"/>
        <end position="363"/>
    </location>
</feature>
<dbReference type="AlphaFoldDB" id="A0A8K0CD80"/>
<keyword evidence="6" id="KW-1015">Disulfide bond</keyword>
<gene>
    <name evidence="10" type="ORF">ILUMI_20926</name>
</gene>
<evidence type="ECO:0000313" key="11">
    <source>
        <dbReference type="Proteomes" id="UP000801492"/>
    </source>
</evidence>
<dbReference type="InterPro" id="IPR039417">
    <property type="entry name" value="Peptidase_C1A_papain-like"/>
</dbReference>
<keyword evidence="5" id="KW-0865">Zymogen</keyword>
<sequence>MRAVFIVAALFAINCALPISEEEEKQWNNFKLKYNRTYATVEEEHLRQKIFVENLKEIKEHNEKYDAGVVTFTKRVTQFSDMTNEEFVSTLTLKVTKSPIDDVDYHVPKRNIKLPDHVDWRDQGAVTPVRHQGNCGSCYAFTAAGAIEAQLFKKSGKLRAVSEQNLLDCTRALGNLGCDGGDLVTAFEYVVNNGGIATAESYPYEGVERKCRYKRQNSAGTISGVKRIQQGSERDLQDAVANGGPVAVAVNAINFQHYDKGVNNDPNCDPETLTHGVLVVGYGTENGQDYWIAKNSWGRQFGEDGYIRMARNKGNHVEEEKLRQKIFVQNLKEVKKHNEKYETGFVTYTKGINQFSDMTKMEFISSTLTLNYTNLSRHKINLHVPLRNVKLPNYVNWKEKGAVTPVKNQGYCKSCFAFSATGALEGQLFKHTGRLFDLSEQNLIDCSRPQGNSGCDGGFPLRAFKYVQQNGGINTEDSYPYEEDEGKCRYNAQNSAGTIRRVNYIQRGSESDLQDAVANVGPISAGINGESFYQYDGGIYDVPDCDSFALNHAVVVVGYGTENGQDYWIVKNSWGENFGENGYIRMARNKGNQCGIASDALYPLV</sequence>
<keyword evidence="4" id="KW-0788">Thiol protease</keyword>
<evidence type="ECO:0008006" key="12">
    <source>
        <dbReference type="Google" id="ProtNLM"/>
    </source>
</evidence>
<protein>
    <recommendedName>
        <fullName evidence="12">Cathepsin L</fullName>
    </recommendedName>
</protein>
<reference evidence="10" key="1">
    <citation type="submission" date="2019-08" db="EMBL/GenBank/DDBJ databases">
        <title>The genome of the North American firefly Photinus pyralis.</title>
        <authorList>
            <consortium name="Photinus pyralis genome working group"/>
            <person name="Fallon T.R."/>
            <person name="Sander Lower S.E."/>
            <person name="Weng J.-K."/>
        </authorList>
    </citation>
    <scope>NUCLEOTIDE SEQUENCE</scope>
    <source>
        <strain evidence="10">TRF0915ILg1</strain>
        <tissue evidence="10">Whole body</tissue>
    </source>
</reference>
<organism evidence="10 11">
    <name type="scientific">Ignelater luminosus</name>
    <name type="common">Cucubano</name>
    <name type="synonym">Pyrophorus luminosus</name>
    <dbReference type="NCBI Taxonomy" id="2038154"/>
    <lineage>
        <taxon>Eukaryota</taxon>
        <taxon>Metazoa</taxon>
        <taxon>Ecdysozoa</taxon>
        <taxon>Arthropoda</taxon>
        <taxon>Hexapoda</taxon>
        <taxon>Insecta</taxon>
        <taxon>Pterygota</taxon>
        <taxon>Neoptera</taxon>
        <taxon>Endopterygota</taxon>
        <taxon>Coleoptera</taxon>
        <taxon>Polyphaga</taxon>
        <taxon>Elateriformia</taxon>
        <taxon>Elateroidea</taxon>
        <taxon>Elateridae</taxon>
        <taxon>Agrypninae</taxon>
        <taxon>Pyrophorini</taxon>
        <taxon>Ignelater</taxon>
    </lineage>
</organism>
<proteinExistence type="inferred from homology"/>
<dbReference type="PROSITE" id="PS00640">
    <property type="entry name" value="THIOL_PROTEASE_ASN"/>
    <property type="match status" value="2"/>
</dbReference>
<dbReference type="FunFam" id="3.90.70.10:FF:000006">
    <property type="entry name" value="Cathepsin S"/>
    <property type="match status" value="2"/>
</dbReference>
<dbReference type="Pfam" id="PF08246">
    <property type="entry name" value="Inhibitor_I29"/>
    <property type="match status" value="1"/>
</dbReference>
<dbReference type="Gene3D" id="3.90.70.10">
    <property type="entry name" value="Cysteine proteinases"/>
    <property type="match status" value="2"/>
</dbReference>
<dbReference type="PANTHER" id="PTHR12411">
    <property type="entry name" value="CYSTEINE PROTEASE FAMILY C1-RELATED"/>
    <property type="match status" value="1"/>
</dbReference>
<accession>A0A8K0CD80</accession>
<evidence type="ECO:0000256" key="4">
    <source>
        <dbReference type="ARBA" id="ARBA00022807"/>
    </source>
</evidence>
<feature type="chain" id="PRO_5035425384" description="Cathepsin L" evidence="7">
    <location>
        <begin position="17"/>
        <end position="605"/>
    </location>
</feature>
<feature type="domain" description="Peptidase C1A papain C-terminal" evidence="8">
    <location>
        <begin position="391"/>
        <end position="604"/>
    </location>
</feature>
<dbReference type="InterPro" id="IPR013128">
    <property type="entry name" value="Peptidase_C1A"/>
</dbReference>
<keyword evidence="7" id="KW-0732">Signal</keyword>
<dbReference type="EMBL" id="VTPC01089974">
    <property type="protein sequence ID" value="KAF2885260.1"/>
    <property type="molecule type" value="Genomic_DNA"/>
</dbReference>
<evidence type="ECO:0000259" key="9">
    <source>
        <dbReference type="SMART" id="SM00848"/>
    </source>
</evidence>
<comment type="similarity">
    <text evidence="1">Belongs to the peptidase C1 family.</text>
</comment>
<keyword evidence="2" id="KW-0645">Protease</keyword>
<dbReference type="SMART" id="SM00645">
    <property type="entry name" value="Pept_C1"/>
    <property type="match status" value="2"/>
</dbReference>
<dbReference type="Pfam" id="PF00112">
    <property type="entry name" value="Peptidase_C1"/>
    <property type="match status" value="2"/>
</dbReference>
<dbReference type="SMART" id="SM00848">
    <property type="entry name" value="Inhibitor_I29"/>
    <property type="match status" value="2"/>
</dbReference>
<evidence type="ECO:0000256" key="3">
    <source>
        <dbReference type="ARBA" id="ARBA00022801"/>
    </source>
</evidence>
<dbReference type="PROSITE" id="PS00639">
    <property type="entry name" value="THIOL_PROTEASE_HIS"/>
    <property type="match status" value="2"/>
</dbReference>
<evidence type="ECO:0000259" key="8">
    <source>
        <dbReference type="SMART" id="SM00645"/>
    </source>
</evidence>
<comment type="caution">
    <text evidence="10">The sequence shown here is derived from an EMBL/GenBank/DDBJ whole genome shotgun (WGS) entry which is preliminary data.</text>
</comment>
<keyword evidence="3" id="KW-0378">Hydrolase</keyword>
<feature type="domain" description="Cathepsin propeptide inhibitor" evidence="9">
    <location>
        <begin position="27"/>
        <end position="87"/>
    </location>
</feature>
<evidence type="ECO:0000313" key="10">
    <source>
        <dbReference type="EMBL" id="KAF2885260.1"/>
    </source>
</evidence>
<evidence type="ECO:0000256" key="5">
    <source>
        <dbReference type="ARBA" id="ARBA00023145"/>
    </source>
</evidence>
<dbReference type="InterPro" id="IPR025660">
    <property type="entry name" value="Pept_his_AS"/>
</dbReference>
<dbReference type="InterPro" id="IPR000169">
    <property type="entry name" value="Pept_cys_AS"/>
</dbReference>
<feature type="domain" description="Peptidase C1A papain C-terminal" evidence="8">
    <location>
        <begin position="114"/>
        <end position="317"/>
    </location>
</feature>
<dbReference type="InterPro" id="IPR000668">
    <property type="entry name" value="Peptidase_C1A_C"/>
</dbReference>
<feature type="signal peptide" evidence="7">
    <location>
        <begin position="1"/>
        <end position="16"/>
    </location>
</feature>
<dbReference type="PROSITE" id="PS00139">
    <property type="entry name" value="THIOL_PROTEASE_CYS"/>
    <property type="match status" value="1"/>
</dbReference>
<dbReference type="InterPro" id="IPR025661">
    <property type="entry name" value="Pept_asp_AS"/>
</dbReference>
<dbReference type="OrthoDB" id="10253408at2759"/>
<dbReference type="GO" id="GO:0006508">
    <property type="term" value="P:proteolysis"/>
    <property type="evidence" value="ECO:0007669"/>
    <property type="project" value="UniProtKB-KW"/>
</dbReference>
<keyword evidence="11" id="KW-1185">Reference proteome</keyword>
<dbReference type="Proteomes" id="UP000801492">
    <property type="component" value="Unassembled WGS sequence"/>
</dbReference>
<evidence type="ECO:0000256" key="7">
    <source>
        <dbReference type="SAM" id="SignalP"/>
    </source>
</evidence>
<evidence type="ECO:0000256" key="2">
    <source>
        <dbReference type="ARBA" id="ARBA00022670"/>
    </source>
</evidence>
<dbReference type="PRINTS" id="PR00705">
    <property type="entry name" value="PAPAIN"/>
</dbReference>
<dbReference type="GO" id="GO:0008234">
    <property type="term" value="F:cysteine-type peptidase activity"/>
    <property type="evidence" value="ECO:0007669"/>
    <property type="project" value="UniProtKB-KW"/>
</dbReference>
<dbReference type="InterPro" id="IPR038765">
    <property type="entry name" value="Papain-like_cys_pep_sf"/>
</dbReference>